<protein>
    <recommendedName>
        <fullName evidence="4">Bacteriocin class II with double-glycine leader peptide</fullName>
    </recommendedName>
</protein>
<gene>
    <name evidence="2" type="ORF">F0P93_11325</name>
</gene>
<dbReference type="EMBL" id="VTWS01000002">
    <property type="protein sequence ID" value="KAA9355160.1"/>
    <property type="molecule type" value="Genomic_DNA"/>
</dbReference>
<evidence type="ECO:0000313" key="3">
    <source>
        <dbReference type="Proteomes" id="UP000326344"/>
    </source>
</evidence>
<organism evidence="2 3">
    <name type="scientific">Larkinella humicola</name>
    <dbReference type="NCBI Taxonomy" id="2607654"/>
    <lineage>
        <taxon>Bacteria</taxon>
        <taxon>Pseudomonadati</taxon>
        <taxon>Bacteroidota</taxon>
        <taxon>Cytophagia</taxon>
        <taxon>Cytophagales</taxon>
        <taxon>Spirosomataceae</taxon>
        <taxon>Larkinella</taxon>
    </lineage>
</organism>
<comment type="caution">
    <text evidence="2">The sequence shown here is derived from an EMBL/GenBank/DDBJ whole genome shotgun (WGS) entry which is preliminary data.</text>
</comment>
<keyword evidence="1" id="KW-0472">Membrane</keyword>
<reference evidence="2 3" key="1">
    <citation type="submission" date="2019-09" db="EMBL/GenBank/DDBJ databases">
        <title>Genome Sequence of Larkinella sp MA1.</title>
        <authorList>
            <person name="Srinivasan S."/>
        </authorList>
    </citation>
    <scope>NUCLEOTIDE SEQUENCE [LARGE SCALE GENOMIC DNA]</scope>
    <source>
        <strain evidence="2 3">MA1</strain>
    </source>
</reference>
<dbReference type="Proteomes" id="UP000326344">
    <property type="component" value="Unassembled WGS sequence"/>
</dbReference>
<feature type="transmembrane region" description="Helical" evidence="1">
    <location>
        <begin position="84"/>
        <end position="108"/>
    </location>
</feature>
<evidence type="ECO:0008006" key="4">
    <source>
        <dbReference type="Google" id="ProtNLM"/>
    </source>
</evidence>
<keyword evidence="3" id="KW-1185">Reference proteome</keyword>
<accession>A0A5N1JK40</accession>
<proteinExistence type="predicted"/>
<evidence type="ECO:0000313" key="2">
    <source>
        <dbReference type="EMBL" id="KAA9355160.1"/>
    </source>
</evidence>
<dbReference type="AlphaFoldDB" id="A0A5N1JK40"/>
<evidence type="ECO:0000256" key="1">
    <source>
        <dbReference type="SAM" id="Phobius"/>
    </source>
</evidence>
<dbReference type="RefSeq" id="WP_150876442.1">
    <property type="nucleotide sequence ID" value="NZ_VTWS01000002.1"/>
</dbReference>
<feature type="transmembrane region" description="Helical" evidence="1">
    <location>
        <begin position="58"/>
        <end position="78"/>
    </location>
</feature>
<keyword evidence="1" id="KW-0812">Transmembrane</keyword>
<keyword evidence="1" id="KW-1133">Transmembrane helix</keyword>
<sequence>MKKNLKIFLHFFPTAFSVQWEVRCLEGHSTGNGGKTYIIMQKIEMCQMEDLYGGDWQTWAGVGCVAGIGVLAFAGSLMTAGIGIPAIAAGGAAGISACTAGLLGSVYIR</sequence>
<name>A0A5N1JK40_9BACT</name>